<dbReference type="eggNOG" id="COG4221">
    <property type="taxonomic scope" value="Bacteria"/>
</dbReference>
<comment type="similarity">
    <text evidence="1">Belongs to the short-chain dehydrogenases/reductases (SDR) family.</text>
</comment>
<protein>
    <submittedName>
        <fullName evidence="3">Putative short chain dehydrogenase</fullName>
    </submittedName>
</protein>
<dbReference type="Pfam" id="PF00106">
    <property type="entry name" value="adh_short"/>
    <property type="match status" value="1"/>
</dbReference>
<name>H6R2P5_NOCCG</name>
<dbReference type="InterPro" id="IPR002347">
    <property type="entry name" value="SDR_fam"/>
</dbReference>
<dbReference type="Proteomes" id="UP000008190">
    <property type="component" value="Chromosome"/>
</dbReference>
<gene>
    <name evidence="3" type="ordered locus">NOCYR_1087</name>
</gene>
<keyword evidence="4" id="KW-1185">Reference proteome</keyword>
<organism evidence="3 4">
    <name type="scientific">Nocardia cyriacigeorgica (strain GUH-2)</name>
    <dbReference type="NCBI Taxonomy" id="1127134"/>
    <lineage>
        <taxon>Bacteria</taxon>
        <taxon>Bacillati</taxon>
        <taxon>Actinomycetota</taxon>
        <taxon>Actinomycetes</taxon>
        <taxon>Mycobacteriales</taxon>
        <taxon>Nocardiaceae</taxon>
        <taxon>Nocardia</taxon>
    </lineage>
</organism>
<dbReference type="GO" id="GO:0016491">
    <property type="term" value="F:oxidoreductase activity"/>
    <property type="evidence" value="ECO:0007669"/>
    <property type="project" value="UniProtKB-KW"/>
</dbReference>
<proteinExistence type="inferred from homology"/>
<evidence type="ECO:0000313" key="4">
    <source>
        <dbReference type="Proteomes" id="UP000008190"/>
    </source>
</evidence>
<dbReference type="HOGENOM" id="CLU_010194_2_1_11"/>
<dbReference type="CDD" id="cd05233">
    <property type="entry name" value="SDR_c"/>
    <property type="match status" value="1"/>
</dbReference>
<dbReference type="STRING" id="1127134.NOCYR_1087"/>
<sequence length="287" mass="29716">MRDRPKPDPDDGYRAGMDISGTVAIVTGGGAGIGAALARRLVTGGARVVVADLDADAARKVADSLGAAAIAVGGDVADDAVIATLIERAEAEFGPVDLFFANAGIGGGPGLDSTDAQWTAALEVNVLAHVRAARQLVPGWLERGSGYFVTTASAAGLLTQIGSAPYSVSKHAAVGFAEWLSVTYGDKGIRVSCLCPMGVDTQLLHGGMMPPENADAAELAIKAVTTAGAVLTPEQVADTVVAGIEAETFLILPHPEVLKMYRYKGSDYDRWLDGMRRFQAALRYSTA</sequence>
<dbReference type="InterPro" id="IPR020904">
    <property type="entry name" value="Sc_DH/Rdtase_CS"/>
</dbReference>
<dbReference type="PANTHER" id="PTHR43669">
    <property type="entry name" value="5-KETO-D-GLUCONATE 5-REDUCTASE"/>
    <property type="match status" value="1"/>
</dbReference>
<dbReference type="SUPFAM" id="SSF51735">
    <property type="entry name" value="NAD(P)-binding Rossmann-fold domains"/>
    <property type="match status" value="1"/>
</dbReference>
<dbReference type="AlphaFoldDB" id="H6R2P5"/>
<keyword evidence="2" id="KW-0560">Oxidoreductase</keyword>
<dbReference type="Gene3D" id="3.40.50.720">
    <property type="entry name" value="NAD(P)-binding Rossmann-like Domain"/>
    <property type="match status" value="1"/>
</dbReference>
<evidence type="ECO:0000256" key="2">
    <source>
        <dbReference type="ARBA" id="ARBA00023002"/>
    </source>
</evidence>
<reference evidence="3 4" key="1">
    <citation type="journal article" date="2012" name="J. Bacteriol.">
        <title>Genome sequence of the human- and animal-pathogenic strain Nocardia cyriacigeorgica GUH-2.</title>
        <authorList>
            <person name="Zoropogui A."/>
            <person name="Pujic P."/>
            <person name="Normand P."/>
            <person name="Barbe V."/>
            <person name="Beaman B."/>
            <person name="Beaman L."/>
            <person name="Boiron P."/>
            <person name="Colinon C."/>
            <person name="Deredjian A."/>
            <person name="Graindorge A."/>
            <person name="Mangenot S."/>
            <person name="Nazaret S."/>
            <person name="Neto M."/>
            <person name="Petit S."/>
            <person name="Roche D."/>
            <person name="Vallenet D."/>
            <person name="Rodriguez-Nava V."/>
            <person name="Richard Y."/>
            <person name="Cournoyer B."/>
            <person name="Blaha D."/>
        </authorList>
    </citation>
    <scope>NUCLEOTIDE SEQUENCE [LARGE SCALE GENOMIC DNA]</scope>
    <source>
        <strain evidence="3 4">GUH-2</strain>
    </source>
</reference>
<evidence type="ECO:0000256" key="1">
    <source>
        <dbReference type="ARBA" id="ARBA00006484"/>
    </source>
</evidence>
<dbReference type="PANTHER" id="PTHR43669:SF8">
    <property type="entry name" value="SHORT-CHAIN TYPE DEHYDROGENASE_REDUCTASE-RELATED"/>
    <property type="match status" value="1"/>
</dbReference>
<dbReference type="PROSITE" id="PS00061">
    <property type="entry name" value="ADH_SHORT"/>
    <property type="match status" value="1"/>
</dbReference>
<dbReference type="PRINTS" id="PR00081">
    <property type="entry name" value="GDHRDH"/>
</dbReference>
<dbReference type="KEGG" id="ncy:NOCYR_1087"/>
<dbReference type="InterPro" id="IPR036291">
    <property type="entry name" value="NAD(P)-bd_dom_sf"/>
</dbReference>
<accession>H6R2P5</accession>
<dbReference type="EMBL" id="FO082843">
    <property type="protein sequence ID" value="CCF61895.1"/>
    <property type="molecule type" value="Genomic_DNA"/>
</dbReference>
<evidence type="ECO:0000313" key="3">
    <source>
        <dbReference type="EMBL" id="CCF61895.1"/>
    </source>
</evidence>